<dbReference type="FunFam" id="2.170.130.10:FF:000008">
    <property type="entry name" value="SusC/RagA family TonB-linked outer membrane protein"/>
    <property type="match status" value="1"/>
</dbReference>
<dbReference type="GO" id="GO:0009279">
    <property type="term" value="C:cell outer membrane"/>
    <property type="evidence" value="ECO:0007669"/>
    <property type="project" value="UniProtKB-SubCell"/>
</dbReference>
<evidence type="ECO:0000256" key="9">
    <source>
        <dbReference type="SAM" id="SignalP"/>
    </source>
</evidence>
<dbReference type="AlphaFoldDB" id="A0A3N0F4P9"/>
<dbReference type="Gene3D" id="2.40.170.20">
    <property type="entry name" value="TonB-dependent receptor, beta-barrel domain"/>
    <property type="match status" value="1"/>
</dbReference>
<keyword evidence="5 7" id="KW-0472">Membrane</keyword>
<dbReference type="RefSeq" id="WP_123214054.1">
    <property type="nucleotide sequence ID" value="NZ_RJTM01000002.1"/>
</dbReference>
<feature type="region of interest" description="Disordered" evidence="8">
    <location>
        <begin position="831"/>
        <end position="852"/>
    </location>
</feature>
<evidence type="ECO:0000256" key="7">
    <source>
        <dbReference type="PROSITE-ProRule" id="PRU01360"/>
    </source>
</evidence>
<keyword evidence="6 7" id="KW-0998">Cell outer membrane</keyword>
<dbReference type="EMBL" id="RJTM01000002">
    <property type="protein sequence ID" value="RNL95143.1"/>
    <property type="molecule type" value="Genomic_DNA"/>
</dbReference>
<evidence type="ECO:0000259" key="10">
    <source>
        <dbReference type="Pfam" id="PF07715"/>
    </source>
</evidence>
<organism evidence="11 12">
    <name type="scientific">Sinomicrobium pectinilyticum</name>
    <dbReference type="NCBI Taxonomy" id="1084421"/>
    <lineage>
        <taxon>Bacteria</taxon>
        <taxon>Pseudomonadati</taxon>
        <taxon>Bacteroidota</taxon>
        <taxon>Flavobacteriia</taxon>
        <taxon>Flavobacteriales</taxon>
        <taxon>Flavobacteriaceae</taxon>
        <taxon>Sinomicrobium</taxon>
    </lineage>
</organism>
<keyword evidence="4 7" id="KW-0812">Transmembrane</keyword>
<feature type="chain" id="PRO_5018044119" evidence="9">
    <location>
        <begin position="28"/>
        <end position="1037"/>
    </location>
</feature>
<proteinExistence type="inferred from homology"/>
<dbReference type="InterPro" id="IPR039426">
    <property type="entry name" value="TonB-dep_rcpt-like"/>
</dbReference>
<feature type="domain" description="TonB-dependent receptor plug" evidence="10">
    <location>
        <begin position="125"/>
        <end position="247"/>
    </location>
</feature>
<dbReference type="Gene3D" id="2.170.130.10">
    <property type="entry name" value="TonB-dependent receptor, plug domain"/>
    <property type="match status" value="1"/>
</dbReference>
<comment type="caution">
    <text evidence="11">The sequence shown here is derived from an EMBL/GenBank/DDBJ whole genome shotgun (WGS) entry which is preliminary data.</text>
</comment>
<keyword evidence="2 7" id="KW-0813">Transport</keyword>
<evidence type="ECO:0000313" key="12">
    <source>
        <dbReference type="Proteomes" id="UP000267469"/>
    </source>
</evidence>
<dbReference type="OrthoDB" id="9768177at2"/>
<sequence>MEIYRLMRAYVLYLPLFCFGLSLQAYAFPQQEGIKVTGTVRSAEGEVLAGSNIVVKGTNTGTIADFDGNFEIEVPDSNAILVFSYVGFASREVKVGMQTTIRVELEPDMGKLSEVIVIGYGSQRKSDITGSVSSISAKELQAVPASSFEQTLQGRAAGVQVTQASGVPGGGTNIRIRGTSSVNASSEPLYVIDGMLVNSDANETSAGSRGPGVSPLSTINPNDIESIEILKDASATAIYGSRGANGVVLITTKKGTAGRETISFNAYHGIQQVANKLNLLNASEYAALVNEAEINAGRTPVYVNPQTLGKGTDWQDELFRAAQISDYQLSFSGGDAKTRYALSGGLFTQDGIVIGSDFRRYSFRVNLERNVTDKLKVGNNLSYARIISNGVLTGPGQIVPGVIANALQINPVLPVYNPNVPGGYTFEHDRKDAVANPVAEAREYESKTVTSRLLGNVFAEYALTDDLDFRTSFGIDLLHTKNSAFGPNFLKRTESSRGEASISTLEALTWLNENTLTYNKTFDGGDNLTALLGFTLQEFQNESLTSIAFGFPDGRTGYHNLSAAENPQPPVNSESRWALVSYLARINYAMDNKYLFTLSGRVDGSSKFAKGNQYGFFPSGAFAWRVINEDFMRDSQLFSDLKLRLSYGVIGNQSIGPYNSLALIGPFGEGVFNNGPGSPEVFYGQEPSSYPNRNLKWETTRQANLGLDMAFWNGKLRFTAEVYDKKTSDLLLATPIPFTTGFQNTLLNVGNVQNRGFGLEVSSDILNGPFTWNASGNFSVNRNKVTNLAREEDINLLVAGSILREGKPIGTFEGYVFDGIYQTNEEAAAGPALRGQTPVAGDRKYKDISGPDGSPDGFIDEYDLAIIGTAQPDFTWGLNNEFSYKNFNLSVFVQGSQGNDMANMNLLNLENMNGQQNVLAKAGKNRWTPDNPGNVYPRASANNSFNSTFSSAFVEDASYVRVKNITLGYNFPQQWMEHIGVSNLRIYASATNLFTWTSYSGYDPEGNAYGGTTNIVGVDDGNYPQTRMYTFGINLGF</sequence>
<dbReference type="NCBIfam" id="TIGR04057">
    <property type="entry name" value="SusC_RagA_signa"/>
    <property type="match status" value="1"/>
</dbReference>
<dbReference type="InterPro" id="IPR012910">
    <property type="entry name" value="Plug_dom"/>
</dbReference>
<name>A0A3N0F4P9_SINP1</name>
<dbReference type="PROSITE" id="PS52016">
    <property type="entry name" value="TONB_DEPENDENT_REC_3"/>
    <property type="match status" value="1"/>
</dbReference>
<dbReference type="InterPro" id="IPR036942">
    <property type="entry name" value="Beta-barrel_TonB_sf"/>
</dbReference>
<comment type="subcellular location">
    <subcellularLocation>
        <location evidence="1 7">Cell outer membrane</location>
        <topology evidence="1 7">Multi-pass membrane protein</topology>
    </subcellularLocation>
</comment>
<keyword evidence="12" id="KW-1185">Reference proteome</keyword>
<keyword evidence="9" id="KW-0732">Signal</keyword>
<dbReference type="InterPro" id="IPR023997">
    <property type="entry name" value="TonB-dep_OMP_SusC/RagA_CS"/>
</dbReference>
<dbReference type="Gene3D" id="2.60.40.1120">
    <property type="entry name" value="Carboxypeptidase-like, regulatory domain"/>
    <property type="match status" value="1"/>
</dbReference>
<dbReference type="Pfam" id="PF13715">
    <property type="entry name" value="CarbopepD_reg_2"/>
    <property type="match status" value="1"/>
</dbReference>
<comment type="similarity">
    <text evidence="7">Belongs to the TonB-dependent receptor family.</text>
</comment>
<keyword evidence="11" id="KW-0675">Receptor</keyword>
<evidence type="ECO:0000256" key="3">
    <source>
        <dbReference type="ARBA" id="ARBA00022452"/>
    </source>
</evidence>
<evidence type="ECO:0000256" key="4">
    <source>
        <dbReference type="ARBA" id="ARBA00022692"/>
    </source>
</evidence>
<accession>A0A3N0F4P9</accession>
<gene>
    <name evidence="11" type="ORF">ED312_00650</name>
</gene>
<dbReference type="InterPro" id="IPR008969">
    <property type="entry name" value="CarboxyPept-like_regulatory"/>
</dbReference>
<evidence type="ECO:0000256" key="5">
    <source>
        <dbReference type="ARBA" id="ARBA00023136"/>
    </source>
</evidence>
<protein>
    <submittedName>
        <fullName evidence="11">TonB-dependent receptor</fullName>
    </submittedName>
</protein>
<evidence type="ECO:0000256" key="2">
    <source>
        <dbReference type="ARBA" id="ARBA00022448"/>
    </source>
</evidence>
<dbReference type="InterPro" id="IPR023996">
    <property type="entry name" value="TonB-dep_OMP_SusC/RagA"/>
</dbReference>
<evidence type="ECO:0000313" key="11">
    <source>
        <dbReference type="EMBL" id="RNL95143.1"/>
    </source>
</evidence>
<dbReference type="InterPro" id="IPR037066">
    <property type="entry name" value="Plug_dom_sf"/>
</dbReference>
<dbReference type="SUPFAM" id="SSF49464">
    <property type="entry name" value="Carboxypeptidase regulatory domain-like"/>
    <property type="match status" value="1"/>
</dbReference>
<evidence type="ECO:0000256" key="6">
    <source>
        <dbReference type="ARBA" id="ARBA00023237"/>
    </source>
</evidence>
<evidence type="ECO:0000256" key="1">
    <source>
        <dbReference type="ARBA" id="ARBA00004571"/>
    </source>
</evidence>
<dbReference type="Pfam" id="PF07715">
    <property type="entry name" value="Plug"/>
    <property type="match status" value="1"/>
</dbReference>
<dbReference type="SUPFAM" id="SSF56935">
    <property type="entry name" value="Porins"/>
    <property type="match status" value="1"/>
</dbReference>
<feature type="signal peptide" evidence="9">
    <location>
        <begin position="1"/>
        <end position="27"/>
    </location>
</feature>
<dbReference type="Proteomes" id="UP000267469">
    <property type="component" value="Unassembled WGS sequence"/>
</dbReference>
<evidence type="ECO:0000256" key="8">
    <source>
        <dbReference type="SAM" id="MobiDB-lite"/>
    </source>
</evidence>
<reference evidence="11 12" key="1">
    <citation type="submission" date="2018-10" db="EMBL/GenBank/DDBJ databases">
        <title>Sinomicrobium pectinilyticum sp. nov., a pectinase-producing bacterium isolated from alkaline and saline soil, and emended description of the genus Sinomicrobium.</title>
        <authorList>
            <person name="Cheng B."/>
            <person name="Li C."/>
            <person name="Lai Q."/>
            <person name="Du M."/>
            <person name="Shao Z."/>
            <person name="Xu P."/>
            <person name="Yang C."/>
        </authorList>
    </citation>
    <scope>NUCLEOTIDE SEQUENCE [LARGE SCALE GENOMIC DNA]</scope>
    <source>
        <strain evidence="11 12">5DNS001</strain>
    </source>
</reference>
<dbReference type="NCBIfam" id="TIGR04056">
    <property type="entry name" value="OMP_RagA_SusC"/>
    <property type="match status" value="1"/>
</dbReference>
<keyword evidence="3 7" id="KW-1134">Transmembrane beta strand</keyword>